<dbReference type="Proteomes" id="UP000251341">
    <property type="component" value="Unassembled WGS sequence"/>
</dbReference>
<proteinExistence type="predicted"/>
<sequence>MILVTGSSGFVGSALIKRLLNDGLEVRASARSCLSAEHKGAQYHQIDDLTSTTDWTVALNRVQAVVHCAARVHVMQDDSTDPLQVYREVNVHGTLNLARQAAEAGVCRFVFVSSIKVNGEATQLGQPFTADDVPSPLDPYGVSKQEAEQGLRVIEAQTGMRVVIVRPPLVYGLGVKANFASMMRWVSRGIPLPLGCIHNARSMVALGNLVDLLVTCLKHPAAAGQTFLVSDGEDVSTTELLRRTARAMGKRALFLPVPASWLEVVASLLGKRAMAQRLCGSLQVNIDKTRSMLGWVPPLTLDQGLKKAVEGLKR</sequence>
<dbReference type="PANTHER" id="PTHR43245">
    <property type="entry name" value="BIFUNCTIONAL POLYMYXIN RESISTANCE PROTEIN ARNA"/>
    <property type="match status" value="1"/>
</dbReference>
<evidence type="ECO:0000259" key="1">
    <source>
        <dbReference type="Pfam" id="PF01370"/>
    </source>
</evidence>
<dbReference type="InterPro" id="IPR036291">
    <property type="entry name" value="NAD(P)-bd_dom_sf"/>
</dbReference>
<dbReference type="PANTHER" id="PTHR43245:SF58">
    <property type="entry name" value="BLL5923 PROTEIN"/>
    <property type="match status" value="1"/>
</dbReference>
<dbReference type="Gene3D" id="3.40.50.720">
    <property type="entry name" value="NAD(P)-binding Rossmann-like Domain"/>
    <property type="match status" value="1"/>
</dbReference>
<dbReference type="SUPFAM" id="SSF51735">
    <property type="entry name" value="NAD(P)-binding Rossmann-fold domains"/>
    <property type="match status" value="1"/>
</dbReference>
<organism evidence="2 3">
    <name type="scientific">Limnohabitans curvus</name>
    <dbReference type="NCBI Taxonomy" id="323423"/>
    <lineage>
        <taxon>Bacteria</taxon>
        <taxon>Pseudomonadati</taxon>
        <taxon>Pseudomonadota</taxon>
        <taxon>Betaproteobacteria</taxon>
        <taxon>Burkholderiales</taxon>
        <taxon>Comamonadaceae</taxon>
        <taxon>Limnohabitans</taxon>
    </lineage>
</organism>
<dbReference type="CDD" id="cd05232">
    <property type="entry name" value="UDP_G4E_4_SDR_e"/>
    <property type="match status" value="1"/>
</dbReference>
<evidence type="ECO:0000313" key="2">
    <source>
        <dbReference type="EMBL" id="PUE59631.1"/>
    </source>
</evidence>
<accession>A0A315EQW0</accession>
<protein>
    <submittedName>
        <fullName evidence="2">NAD-dependent dehydratase</fullName>
    </submittedName>
</protein>
<gene>
    <name evidence="2" type="ORF">B9Z44_08630</name>
</gene>
<dbReference type="RefSeq" id="WP_108402190.1">
    <property type="nucleotide sequence ID" value="NZ_NESP01000001.1"/>
</dbReference>
<evidence type="ECO:0000313" key="3">
    <source>
        <dbReference type="Proteomes" id="UP000251341"/>
    </source>
</evidence>
<reference evidence="2 3" key="1">
    <citation type="submission" date="2017-04" db="EMBL/GenBank/DDBJ databases">
        <title>Unexpected and diverse lifestyles within the genus Limnohabitans.</title>
        <authorList>
            <person name="Kasalicky V."/>
            <person name="Mehrshad M."/>
            <person name="Andrei S.-A."/>
            <person name="Salcher M."/>
            <person name="Kratochvilova H."/>
            <person name="Simek K."/>
            <person name="Ghai R."/>
        </authorList>
    </citation>
    <scope>NUCLEOTIDE SEQUENCE [LARGE SCALE GENOMIC DNA]</scope>
    <source>
        <strain evidence="2 3">MWH-C5</strain>
    </source>
</reference>
<name>A0A315EQW0_9BURK</name>
<dbReference type="InterPro" id="IPR050177">
    <property type="entry name" value="Lipid_A_modif_metabolic_enz"/>
</dbReference>
<dbReference type="AlphaFoldDB" id="A0A315EQW0"/>
<dbReference type="InterPro" id="IPR001509">
    <property type="entry name" value="Epimerase_deHydtase"/>
</dbReference>
<feature type="domain" description="NAD-dependent epimerase/dehydratase" evidence="1">
    <location>
        <begin position="2"/>
        <end position="225"/>
    </location>
</feature>
<dbReference type="Pfam" id="PF01370">
    <property type="entry name" value="Epimerase"/>
    <property type="match status" value="1"/>
</dbReference>
<comment type="caution">
    <text evidence="2">The sequence shown here is derived from an EMBL/GenBank/DDBJ whole genome shotgun (WGS) entry which is preliminary data.</text>
</comment>
<keyword evidence="3" id="KW-1185">Reference proteome</keyword>
<dbReference type="EMBL" id="NESP01000001">
    <property type="protein sequence ID" value="PUE59631.1"/>
    <property type="molecule type" value="Genomic_DNA"/>
</dbReference>